<keyword evidence="6" id="KW-1185">Reference proteome</keyword>
<keyword evidence="3" id="KW-1133">Transmembrane helix</keyword>
<dbReference type="InterPro" id="IPR001841">
    <property type="entry name" value="Znf_RING"/>
</dbReference>
<dbReference type="SMART" id="SM00184">
    <property type="entry name" value="RING"/>
    <property type="match status" value="1"/>
</dbReference>
<reference evidence="5 6" key="1">
    <citation type="submission" date="2019-12" db="EMBL/GenBank/DDBJ databases">
        <authorList>
            <person name="Alioto T."/>
            <person name="Alioto T."/>
            <person name="Gomez Garrido J."/>
        </authorList>
    </citation>
    <scope>NUCLEOTIDE SEQUENCE [LARGE SCALE GENOMIC DNA]</scope>
</reference>
<feature type="domain" description="RING-type" evidence="4">
    <location>
        <begin position="85"/>
        <end position="127"/>
    </location>
</feature>
<proteinExistence type="predicted"/>
<comment type="caution">
    <text evidence="5">The sequence shown here is derived from an EMBL/GenBank/DDBJ whole genome shotgun (WGS) entry which is preliminary data.</text>
</comment>
<gene>
    <name evidence="5" type="ORF">OLEA9_A053344</name>
</gene>
<dbReference type="SUPFAM" id="SSF57850">
    <property type="entry name" value="RING/U-box"/>
    <property type="match status" value="1"/>
</dbReference>
<dbReference type="Pfam" id="PF13639">
    <property type="entry name" value="zf-RING_2"/>
    <property type="match status" value="1"/>
</dbReference>
<dbReference type="Gramene" id="OE9A053344T1">
    <property type="protein sequence ID" value="OE9A053344C1"/>
    <property type="gene ID" value="OE9A053344"/>
</dbReference>
<sequence length="134" mass="15263">MADILYLLPFVFTSTVMFLLIQYLLKKRGNRYVKSEQNELAVVNRQPPPPPPSSPTSTGSQMTKGRADDIVVDIYIEQEGGNHECSICLSEFKDQELLRCLPACNHGFHFECIKTWLDINQTCPLCRWSTVVEP</sequence>
<evidence type="ECO:0000256" key="1">
    <source>
        <dbReference type="PROSITE-ProRule" id="PRU00175"/>
    </source>
</evidence>
<keyword evidence="1" id="KW-0863">Zinc-finger</keyword>
<keyword evidence="3" id="KW-0812">Transmembrane</keyword>
<dbReference type="EMBL" id="CACTIH010000246">
    <property type="protein sequence ID" value="CAA2957962.1"/>
    <property type="molecule type" value="Genomic_DNA"/>
</dbReference>
<dbReference type="PANTHER" id="PTHR45676">
    <property type="entry name" value="RING-H2 FINGER PROTEIN ATL51-RELATED"/>
    <property type="match status" value="1"/>
</dbReference>
<accession>A0A8S0PX65</accession>
<feature type="region of interest" description="Disordered" evidence="2">
    <location>
        <begin position="39"/>
        <end position="64"/>
    </location>
</feature>
<protein>
    <submittedName>
        <fullName evidence="5">RING-H2 finger ATL39-like</fullName>
    </submittedName>
</protein>
<evidence type="ECO:0000313" key="5">
    <source>
        <dbReference type="EMBL" id="CAA2957962.1"/>
    </source>
</evidence>
<evidence type="ECO:0000256" key="3">
    <source>
        <dbReference type="SAM" id="Phobius"/>
    </source>
</evidence>
<dbReference type="OrthoDB" id="8062037at2759"/>
<dbReference type="InterPro" id="IPR013083">
    <property type="entry name" value="Znf_RING/FYVE/PHD"/>
</dbReference>
<dbReference type="CDD" id="cd16461">
    <property type="entry name" value="RING-H2_EL5-like"/>
    <property type="match status" value="1"/>
</dbReference>
<organism evidence="5 6">
    <name type="scientific">Olea europaea subsp. europaea</name>
    <dbReference type="NCBI Taxonomy" id="158383"/>
    <lineage>
        <taxon>Eukaryota</taxon>
        <taxon>Viridiplantae</taxon>
        <taxon>Streptophyta</taxon>
        <taxon>Embryophyta</taxon>
        <taxon>Tracheophyta</taxon>
        <taxon>Spermatophyta</taxon>
        <taxon>Magnoliopsida</taxon>
        <taxon>eudicotyledons</taxon>
        <taxon>Gunneridae</taxon>
        <taxon>Pentapetalae</taxon>
        <taxon>asterids</taxon>
        <taxon>lamiids</taxon>
        <taxon>Lamiales</taxon>
        <taxon>Oleaceae</taxon>
        <taxon>Oleeae</taxon>
        <taxon>Olea</taxon>
    </lineage>
</organism>
<keyword evidence="1" id="KW-0479">Metal-binding</keyword>
<keyword evidence="3" id="KW-0472">Membrane</keyword>
<evidence type="ECO:0000256" key="2">
    <source>
        <dbReference type="SAM" id="MobiDB-lite"/>
    </source>
</evidence>
<dbReference type="AlphaFoldDB" id="A0A8S0PX65"/>
<dbReference type="PROSITE" id="PS50089">
    <property type="entry name" value="ZF_RING_2"/>
    <property type="match status" value="1"/>
</dbReference>
<dbReference type="Proteomes" id="UP000594638">
    <property type="component" value="Unassembled WGS sequence"/>
</dbReference>
<dbReference type="GO" id="GO:0008270">
    <property type="term" value="F:zinc ion binding"/>
    <property type="evidence" value="ECO:0007669"/>
    <property type="project" value="UniProtKB-KW"/>
</dbReference>
<keyword evidence="1" id="KW-0862">Zinc</keyword>
<feature type="transmembrane region" description="Helical" evidence="3">
    <location>
        <begin position="6"/>
        <end position="25"/>
    </location>
</feature>
<evidence type="ECO:0000259" key="4">
    <source>
        <dbReference type="PROSITE" id="PS50089"/>
    </source>
</evidence>
<dbReference type="Gene3D" id="3.30.40.10">
    <property type="entry name" value="Zinc/RING finger domain, C3HC4 (zinc finger)"/>
    <property type="match status" value="1"/>
</dbReference>
<name>A0A8S0PX65_OLEEU</name>
<evidence type="ECO:0000313" key="6">
    <source>
        <dbReference type="Proteomes" id="UP000594638"/>
    </source>
</evidence>